<evidence type="ECO:0000313" key="5">
    <source>
        <dbReference type="Proteomes" id="UP000076580"/>
    </source>
</evidence>
<dbReference type="SUPFAM" id="SSF53474">
    <property type="entry name" value="alpha/beta-Hydrolases"/>
    <property type="match status" value="1"/>
</dbReference>
<dbReference type="InterPro" id="IPR000675">
    <property type="entry name" value="Cutinase/axe"/>
</dbReference>
<evidence type="ECO:0008006" key="6">
    <source>
        <dbReference type="Google" id="ProtNLM"/>
    </source>
</evidence>
<evidence type="ECO:0000256" key="1">
    <source>
        <dbReference type="ARBA" id="ARBA00022801"/>
    </source>
</evidence>
<dbReference type="Proteomes" id="UP000076580">
    <property type="component" value="Chromosome 03"/>
</dbReference>
<dbReference type="InParanoid" id="A0A151GBH6"/>
<evidence type="ECO:0000256" key="2">
    <source>
        <dbReference type="ARBA" id="ARBA00023157"/>
    </source>
</evidence>
<protein>
    <recommendedName>
        <fullName evidence="6">Acetylxylan esterase</fullName>
    </recommendedName>
</protein>
<feature type="signal peptide" evidence="3">
    <location>
        <begin position="1"/>
        <end position="18"/>
    </location>
</feature>
<dbReference type="RefSeq" id="XP_040653828.1">
    <property type="nucleotide sequence ID" value="XM_040803724.1"/>
</dbReference>
<dbReference type="GeneID" id="63719077"/>
<dbReference type="PANTHER" id="PTHR33630:SF9">
    <property type="entry name" value="CUTINASE 4"/>
    <property type="match status" value="1"/>
</dbReference>
<sequence>MRGRIIVALALAGSSVSAAPSAAPGDSCEKGLRILVARGTGEDKGTGLAGTVADSVASQIRGSTVVPIDYPATLVDPSYDESLKAGAEALQKAVNEHVKACPDSKIVIMGYSQGAHITVDSICGGSGEPLNNITALPQKLVEDHVVAVVLFGDPTHIANVTYDKGTSTNNGIFPRVRASVEQCNVYADRLVSYCDKGDRYCDHGDVKEVHSEYFEKYDKEIVKFVVQKYDSFAKASATSTATATAATSSATISPATSSATHTNATTVTGASATPTKPVAGAAAGLTLGHALYLALPMMMMASFQIL</sequence>
<reference evidence="4 5" key="1">
    <citation type="journal article" date="2016" name="Sci. Rep.">
        <title>Insights into Adaptations to a Near-Obligate Nematode Endoparasitic Lifestyle from the Finished Genome of Drechmeria coniospora.</title>
        <authorList>
            <person name="Zhang L."/>
            <person name="Zhou Z."/>
            <person name="Guo Q."/>
            <person name="Fokkens L."/>
            <person name="Miskei M."/>
            <person name="Pocsi I."/>
            <person name="Zhang W."/>
            <person name="Chen M."/>
            <person name="Wang L."/>
            <person name="Sun Y."/>
            <person name="Donzelli B.G."/>
            <person name="Gibson D.M."/>
            <person name="Nelson D.R."/>
            <person name="Luo J.G."/>
            <person name="Rep M."/>
            <person name="Liu H."/>
            <person name="Yang S."/>
            <person name="Wang J."/>
            <person name="Krasnoff S.B."/>
            <person name="Xu Y."/>
            <person name="Molnar I."/>
            <person name="Lin M."/>
        </authorList>
    </citation>
    <scope>NUCLEOTIDE SEQUENCE [LARGE SCALE GENOMIC DNA]</scope>
    <source>
        <strain evidence="4 5">ARSEF 6962</strain>
    </source>
</reference>
<proteinExistence type="predicted"/>
<gene>
    <name evidence="4" type="ORF">DCS_06434</name>
</gene>
<name>A0A151GBH6_DRECN</name>
<evidence type="ECO:0000256" key="3">
    <source>
        <dbReference type="SAM" id="SignalP"/>
    </source>
</evidence>
<keyword evidence="5" id="KW-1185">Reference proteome</keyword>
<dbReference type="Pfam" id="PF01083">
    <property type="entry name" value="Cutinase"/>
    <property type="match status" value="1"/>
</dbReference>
<dbReference type="InterPro" id="IPR029058">
    <property type="entry name" value="AB_hydrolase_fold"/>
</dbReference>
<feature type="chain" id="PRO_5007580338" description="Acetylxylan esterase" evidence="3">
    <location>
        <begin position="19"/>
        <end position="306"/>
    </location>
</feature>
<dbReference type="AlphaFoldDB" id="A0A151GBH6"/>
<keyword evidence="1" id="KW-0378">Hydrolase</keyword>
<evidence type="ECO:0000313" key="4">
    <source>
        <dbReference type="EMBL" id="KYK54476.1"/>
    </source>
</evidence>
<dbReference type="EMBL" id="LAYC01000003">
    <property type="protein sequence ID" value="KYK54476.1"/>
    <property type="molecule type" value="Genomic_DNA"/>
</dbReference>
<dbReference type="PANTHER" id="PTHR33630">
    <property type="entry name" value="CUTINASE RV1984C-RELATED-RELATED"/>
    <property type="match status" value="1"/>
</dbReference>
<accession>A0A151GBH6</accession>
<dbReference type="SMART" id="SM01110">
    <property type="entry name" value="Cutinase"/>
    <property type="match status" value="1"/>
</dbReference>
<dbReference type="OrthoDB" id="2586582at2759"/>
<dbReference type="STRING" id="98403.A0A151GBH6"/>
<comment type="caution">
    <text evidence="4">The sequence shown here is derived from an EMBL/GenBank/DDBJ whole genome shotgun (WGS) entry which is preliminary data.</text>
</comment>
<keyword evidence="3" id="KW-0732">Signal</keyword>
<dbReference type="GO" id="GO:0052689">
    <property type="term" value="F:carboxylic ester hydrolase activity"/>
    <property type="evidence" value="ECO:0007669"/>
    <property type="project" value="UniProtKB-ARBA"/>
</dbReference>
<keyword evidence="2" id="KW-1015">Disulfide bond</keyword>
<dbReference type="Gene3D" id="3.40.50.1820">
    <property type="entry name" value="alpha/beta hydrolase"/>
    <property type="match status" value="1"/>
</dbReference>
<organism evidence="4 5">
    <name type="scientific">Drechmeria coniospora</name>
    <name type="common">Nematophagous fungus</name>
    <name type="synonym">Meria coniospora</name>
    <dbReference type="NCBI Taxonomy" id="98403"/>
    <lineage>
        <taxon>Eukaryota</taxon>
        <taxon>Fungi</taxon>
        <taxon>Dikarya</taxon>
        <taxon>Ascomycota</taxon>
        <taxon>Pezizomycotina</taxon>
        <taxon>Sordariomycetes</taxon>
        <taxon>Hypocreomycetidae</taxon>
        <taxon>Hypocreales</taxon>
        <taxon>Ophiocordycipitaceae</taxon>
        <taxon>Drechmeria</taxon>
    </lineage>
</organism>